<dbReference type="Proteomes" id="UP000664859">
    <property type="component" value="Unassembled WGS sequence"/>
</dbReference>
<dbReference type="InterPro" id="IPR038781">
    <property type="entry name" value="C365.16-ike"/>
</dbReference>
<dbReference type="AlphaFoldDB" id="A0A835YZC8"/>
<dbReference type="PANTHER" id="PTHR37845:SF1">
    <property type="entry name" value="SEQUENCE ORPHAN"/>
    <property type="match status" value="1"/>
</dbReference>
<proteinExistence type="predicted"/>
<sequence length="225" mass="23617">MTAALVSGLKEMSRPLTFLRYKEVWWVWALYAGTYVAANGISTVAESLGVGAGAPKLVGTTAVNLPASIIKDQALARMFSATAATTAAAAAVSRMPLASYALFTLRDIVSIAASFTLPEAVASHLTEARDWSTAAAEGTSQLLVPSAMQLITTPLHLVGLDIFNRPAASTAMRMQMLGRLYGSSLALRFGRTGIAFGLGGVVNKKVRDALRKPPQRISLPLPAAA</sequence>
<dbReference type="GO" id="GO:0005739">
    <property type="term" value="C:mitochondrion"/>
    <property type="evidence" value="ECO:0007669"/>
    <property type="project" value="TreeGrafter"/>
</dbReference>
<dbReference type="EMBL" id="JAFCMP010000201">
    <property type="protein sequence ID" value="KAG5183538.1"/>
    <property type="molecule type" value="Genomic_DNA"/>
</dbReference>
<reference evidence="1" key="1">
    <citation type="submission" date="2021-02" db="EMBL/GenBank/DDBJ databases">
        <title>First Annotated Genome of the Yellow-green Alga Tribonema minus.</title>
        <authorList>
            <person name="Mahan K.M."/>
        </authorList>
    </citation>
    <scope>NUCLEOTIDE SEQUENCE</scope>
    <source>
        <strain evidence="1">UTEX B ZZ1240</strain>
    </source>
</reference>
<dbReference type="PANTHER" id="PTHR37845">
    <property type="entry name" value="SEQUENCE ORPHAN"/>
    <property type="match status" value="1"/>
</dbReference>
<evidence type="ECO:0000313" key="1">
    <source>
        <dbReference type="EMBL" id="KAG5183538.1"/>
    </source>
</evidence>
<organism evidence="1 2">
    <name type="scientific">Tribonema minus</name>
    <dbReference type="NCBI Taxonomy" id="303371"/>
    <lineage>
        <taxon>Eukaryota</taxon>
        <taxon>Sar</taxon>
        <taxon>Stramenopiles</taxon>
        <taxon>Ochrophyta</taxon>
        <taxon>PX clade</taxon>
        <taxon>Xanthophyceae</taxon>
        <taxon>Tribonematales</taxon>
        <taxon>Tribonemataceae</taxon>
        <taxon>Tribonema</taxon>
    </lineage>
</organism>
<dbReference type="OrthoDB" id="275936at2759"/>
<accession>A0A835YZC8</accession>
<evidence type="ECO:0000313" key="2">
    <source>
        <dbReference type="Proteomes" id="UP000664859"/>
    </source>
</evidence>
<gene>
    <name evidence="1" type="ORF">JKP88DRAFT_198943</name>
</gene>
<name>A0A835YZC8_9STRA</name>
<comment type="caution">
    <text evidence="1">The sequence shown here is derived from an EMBL/GenBank/DDBJ whole genome shotgun (WGS) entry which is preliminary data.</text>
</comment>
<keyword evidence="2" id="KW-1185">Reference proteome</keyword>
<protein>
    <submittedName>
        <fullName evidence="1">Uncharacterized protein</fullName>
    </submittedName>
</protein>